<feature type="region of interest" description="Disordered" evidence="1">
    <location>
        <begin position="158"/>
        <end position="182"/>
    </location>
</feature>
<dbReference type="EMBL" id="JARKIB010000328">
    <property type="protein sequence ID" value="KAJ7714263.1"/>
    <property type="molecule type" value="Genomic_DNA"/>
</dbReference>
<organism evidence="4 5">
    <name type="scientific">Mycena metata</name>
    <dbReference type="NCBI Taxonomy" id="1033252"/>
    <lineage>
        <taxon>Eukaryota</taxon>
        <taxon>Fungi</taxon>
        <taxon>Dikarya</taxon>
        <taxon>Basidiomycota</taxon>
        <taxon>Agaricomycotina</taxon>
        <taxon>Agaricomycetes</taxon>
        <taxon>Agaricomycetidae</taxon>
        <taxon>Agaricales</taxon>
        <taxon>Marasmiineae</taxon>
        <taxon>Mycenaceae</taxon>
        <taxon>Mycena</taxon>
    </lineage>
</organism>
<sequence length="182" mass="19649">MSFPRLLCVYSPLLLMVLERVGMTKKMRCTASGDHVYETTGARNGGESSLLVCWLVLRVGGATKGGCHLDSTGGAVHIEVIINQSSSARVERYNTARAQTAHHRRTRHNGVPRLRVLAVAALVVVCMVVVGLVLVVPGAAVLPEDAAGRALDWEHGVRKKRGRRGPSFEGKRMRGTEVEEGA</sequence>
<evidence type="ECO:0000313" key="4">
    <source>
        <dbReference type="EMBL" id="KAJ7714263.1"/>
    </source>
</evidence>
<keyword evidence="5" id="KW-1185">Reference proteome</keyword>
<comment type="caution">
    <text evidence="4">The sequence shown here is derived from an EMBL/GenBank/DDBJ whole genome shotgun (WGS) entry which is preliminary data.</text>
</comment>
<evidence type="ECO:0000256" key="1">
    <source>
        <dbReference type="SAM" id="MobiDB-lite"/>
    </source>
</evidence>
<evidence type="ECO:0000313" key="5">
    <source>
        <dbReference type="Proteomes" id="UP001215598"/>
    </source>
</evidence>
<keyword evidence="3" id="KW-0732">Signal</keyword>
<accession>A0AAD7H8B1</accession>
<keyword evidence="2" id="KW-0472">Membrane</keyword>
<evidence type="ECO:0000256" key="3">
    <source>
        <dbReference type="SAM" id="SignalP"/>
    </source>
</evidence>
<proteinExistence type="predicted"/>
<keyword evidence="2" id="KW-1133">Transmembrane helix</keyword>
<feature type="transmembrane region" description="Helical" evidence="2">
    <location>
        <begin position="114"/>
        <end position="136"/>
    </location>
</feature>
<dbReference type="Proteomes" id="UP001215598">
    <property type="component" value="Unassembled WGS sequence"/>
</dbReference>
<evidence type="ECO:0000256" key="2">
    <source>
        <dbReference type="SAM" id="Phobius"/>
    </source>
</evidence>
<feature type="compositionally biased region" description="Basic and acidic residues" evidence="1">
    <location>
        <begin position="169"/>
        <end position="182"/>
    </location>
</feature>
<keyword evidence="2" id="KW-0812">Transmembrane</keyword>
<name>A0AAD7H8B1_9AGAR</name>
<feature type="signal peptide" evidence="3">
    <location>
        <begin position="1"/>
        <end position="24"/>
    </location>
</feature>
<protein>
    <submittedName>
        <fullName evidence="4">Uncharacterized protein</fullName>
    </submittedName>
</protein>
<gene>
    <name evidence="4" type="ORF">B0H16DRAFT_1478114</name>
</gene>
<reference evidence="4" key="1">
    <citation type="submission" date="2023-03" db="EMBL/GenBank/DDBJ databases">
        <title>Massive genome expansion in bonnet fungi (Mycena s.s.) driven by repeated elements and novel gene families across ecological guilds.</title>
        <authorList>
            <consortium name="Lawrence Berkeley National Laboratory"/>
            <person name="Harder C.B."/>
            <person name="Miyauchi S."/>
            <person name="Viragh M."/>
            <person name="Kuo A."/>
            <person name="Thoen E."/>
            <person name="Andreopoulos B."/>
            <person name="Lu D."/>
            <person name="Skrede I."/>
            <person name="Drula E."/>
            <person name="Henrissat B."/>
            <person name="Morin E."/>
            <person name="Kohler A."/>
            <person name="Barry K."/>
            <person name="LaButti K."/>
            <person name="Morin E."/>
            <person name="Salamov A."/>
            <person name="Lipzen A."/>
            <person name="Mereny Z."/>
            <person name="Hegedus B."/>
            <person name="Baldrian P."/>
            <person name="Stursova M."/>
            <person name="Weitz H."/>
            <person name="Taylor A."/>
            <person name="Grigoriev I.V."/>
            <person name="Nagy L.G."/>
            <person name="Martin F."/>
            <person name="Kauserud H."/>
        </authorList>
    </citation>
    <scope>NUCLEOTIDE SEQUENCE</scope>
    <source>
        <strain evidence="4">CBHHK182m</strain>
    </source>
</reference>
<feature type="chain" id="PRO_5042187547" evidence="3">
    <location>
        <begin position="25"/>
        <end position="182"/>
    </location>
</feature>
<dbReference type="AlphaFoldDB" id="A0AAD7H8B1"/>